<dbReference type="OrthoDB" id="6949258at2"/>
<dbReference type="Gene3D" id="2.60.60.40">
    <property type="match status" value="1"/>
</dbReference>
<proteinExistence type="predicted"/>
<comment type="caution">
    <text evidence="2">The sequence shown here is derived from an EMBL/GenBank/DDBJ whole genome shotgun (WGS) entry which is preliminary data.</text>
</comment>
<reference evidence="2 3" key="1">
    <citation type="submission" date="2019-05" db="EMBL/GenBank/DDBJ databases">
        <authorList>
            <person name="Pankratov T."/>
            <person name="Grouzdev D."/>
        </authorList>
    </citation>
    <scope>NUCLEOTIDE SEQUENCE [LARGE SCALE GENOMIC DNA]</scope>
    <source>
        <strain evidence="2 3">KEBCLARHB70R</strain>
    </source>
</reference>
<evidence type="ECO:0000313" key="3">
    <source>
        <dbReference type="Proteomes" id="UP000305654"/>
    </source>
</evidence>
<gene>
    <name evidence="2" type="ORF">FE263_12390</name>
</gene>
<dbReference type="Proteomes" id="UP000305654">
    <property type="component" value="Unassembled WGS sequence"/>
</dbReference>
<dbReference type="Gene3D" id="3.20.20.80">
    <property type="entry name" value="Glycosidases"/>
    <property type="match status" value="1"/>
</dbReference>
<evidence type="ECO:0000313" key="2">
    <source>
        <dbReference type="EMBL" id="TLU72807.1"/>
    </source>
</evidence>
<keyword evidence="3" id="KW-1185">Reference proteome</keyword>
<dbReference type="Pfam" id="PF16841">
    <property type="entry name" value="CBM60"/>
    <property type="match status" value="1"/>
</dbReference>
<name>A0A5R9J8E1_9PROT</name>
<dbReference type="InterPro" id="IPR031768">
    <property type="entry name" value="CBM60_xylan-bd"/>
</dbReference>
<evidence type="ECO:0000259" key="1">
    <source>
        <dbReference type="Pfam" id="PF16841"/>
    </source>
</evidence>
<feature type="domain" description="Carbohydrate binding module xylan-binding" evidence="1">
    <location>
        <begin position="484"/>
        <end position="571"/>
    </location>
</feature>
<sequence length="751" mass="75531">MLRTRIVATMFFCCLSVTGNLRAEARDRQVLPMATKASVNALSGQTITASGFLDTIGVNTHIAYTDGGYANVANVEADLAYLGITNVRDGISNGAAGSAPLSSYIALAKDGIKFTFLIGAGGAVTTASLQAQLALIDQVNKAVPGSVVAVEGTNEINNAPVTFNGVGGLQGAVAMQQALYSAVHADTNLPGVAVDYFTGYGAGSYAQGPDPATTAGLADYDTQHPYPNGGQAPEKWVTPTQALGNESATTGFGPAVYTETGYSSNGGTGGAVNPDVQAKYTLDLLFDDAANGISQTDLYQLMDAYAPGSRQGDDGYGLFDPTNTAKPVATAIHNLEAILADTGTKAASFTPTALAYSVTNLPSTGNSIAIEKSNGSYDIAVWNEPQIWNEATGTEIVAATSKVTVQLGHTYGTVEVFDPMLSASPVSTLNNVSSVQIGLTDHPLIIEVANPTGIKSGPIPAPVVPTPVTPTPASVTIGSGPDTIDLKISEDAWLGNAQFTISVDGKQVGGTQTASASHAAGQSQDFLVDGSFAAGQHKVSIDFLNDAYAGTASTDRNLYVTGASFDGATQAGAQLSLYSNGTQSLDVVSTTTTVLGAAGGTVTTAGNETVDIGSGAVTVHAGGPATTVVGGSGALTFIAGTGNETITAGTGLSIVKAGSGTLDFTAAKGAAAAIAAGSGHALFDIVQGQAGGTLAISGFKSGTDVIHLQGYSGTGVQSEVTNSTGTLITLTDNTRIALIGFSASASHTVFG</sequence>
<dbReference type="InterPro" id="IPR017853">
    <property type="entry name" value="GH"/>
</dbReference>
<protein>
    <recommendedName>
        <fullName evidence="1">Carbohydrate binding module xylan-binding domain-containing protein</fullName>
    </recommendedName>
</protein>
<dbReference type="AlphaFoldDB" id="A0A5R9J8E1"/>
<dbReference type="SUPFAM" id="SSF51445">
    <property type="entry name" value="(Trans)glycosidases"/>
    <property type="match status" value="1"/>
</dbReference>
<accession>A0A5R9J8E1</accession>
<dbReference type="EMBL" id="VCDI01000003">
    <property type="protein sequence ID" value="TLU72807.1"/>
    <property type="molecule type" value="Genomic_DNA"/>
</dbReference>
<organism evidence="2 3">
    <name type="scientific">Lichenicoccus roseus</name>
    <dbReference type="NCBI Taxonomy" id="2683649"/>
    <lineage>
        <taxon>Bacteria</taxon>
        <taxon>Pseudomonadati</taxon>
        <taxon>Pseudomonadota</taxon>
        <taxon>Alphaproteobacteria</taxon>
        <taxon>Acetobacterales</taxon>
        <taxon>Acetobacteraceae</taxon>
        <taxon>Lichenicoccus</taxon>
    </lineage>
</organism>